<evidence type="ECO:0000256" key="8">
    <source>
        <dbReference type="RuleBase" id="RU003500"/>
    </source>
</evidence>
<evidence type="ECO:0000256" key="7">
    <source>
        <dbReference type="ARBA" id="ARBA00023157"/>
    </source>
</evidence>
<evidence type="ECO:0000256" key="5">
    <source>
        <dbReference type="ARBA" id="ARBA00022530"/>
    </source>
</evidence>
<comment type="function">
    <text evidence="8">Ligand for members of the frizzled family of seven transmembrane receptors.</text>
</comment>
<keyword evidence="6 8" id="KW-0879">Wnt signaling pathway</keyword>
<evidence type="ECO:0000313" key="11">
    <source>
        <dbReference type="Proteomes" id="UP000605970"/>
    </source>
</evidence>
<keyword evidence="9" id="KW-0472">Membrane</keyword>
<dbReference type="Gene3D" id="3.30.2460.20">
    <property type="match status" value="1"/>
</dbReference>
<protein>
    <recommendedName>
        <fullName evidence="8">Protein Wnt</fullName>
    </recommendedName>
</protein>
<dbReference type="GO" id="GO:0016055">
    <property type="term" value="P:Wnt signaling pathway"/>
    <property type="evidence" value="ECO:0007669"/>
    <property type="project" value="UniProtKB-KW"/>
</dbReference>
<dbReference type="Pfam" id="PF00110">
    <property type="entry name" value="wnt"/>
    <property type="match status" value="1"/>
</dbReference>
<keyword evidence="9" id="KW-0812">Transmembrane</keyword>
<evidence type="ECO:0000256" key="2">
    <source>
        <dbReference type="ARBA" id="ARBA00005683"/>
    </source>
</evidence>
<name>A0A8S9ZVI7_9BILA</name>
<dbReference type="EMBL" id="JABEBT010000022">
    <property type="protein sequence ID" value="KAF7637157.1"/>
    <property type="molecule type" value="Genomic_DNA"/>
</dbReference>
<keyword evidence="7" id="KW-1015">Disulfide bond</keyword>
<dbReference type="GO" id="GO:0005102">
    <property type="term" value="F:signaling receptor binding"/>
    <property type="evidence" value="ECO:0007669"/>
    <property type="project" value="InterPro"/>
</dbReference>
<dbReference type="OrthoDB" id="5945655at2759"/>
<accession>A0A8S9ZVI7</accession>
<evidence type="ECO:0000256" key="6">
    <source>
        <dbReference type="ARBA" id="ARBA00022687"/>
    </source>
</evidence>
<dbReference type="InterPro" id="IPR005817">
    <property type="entry name" value="Wnt"/>
</dbReference>
<evidence type="ECO:0000256" key="4">
    <source>
        <dbReference type="ARBA" id="ARBA00022525"/>
    </source>
</evidence>
<sequence>MQMRPLIILILNVAENYPFILSYYQNKHQKMNRRGYTISQVRIEENCQCKYVHCCYIKCKKCLTTLSKYFCK</sequence>
<organism evidence="10 11">
    <name type="scientific">Meloidogyne graminicola</name>
    <dbReference type="NCBI Taxonomy" id="189291"/>
    <lineage>
        <taxon>Eukaryota</taxon>
        <taxon>Metazoa</taxon>
        <taxon>Ecdysozoa</taxon>
        <taxon>Nematoda</taxon>
        <taxon>Chromadorea</taxon>
        <taxon>Rhabditida</taxon>
        <taxon>Tylenchina</taxon>
        <taxon>Tylenchomorpha</taxon>
        <taxon>Tylenchoidea</taxon>
        <taxon>Meloidogynidae</taxon>
        <taxon>Meloidogyninae</taxon>
        <taxon>Meloidogyne</taxon>
    </lineage>
</organism>
<dbReference type="GO" id="GO:0005576">
    <property type="term" value="C:extracellular region"/>
    <property type="evidence" value="ECO:0007669"/>
    <property type="project" value="InterPro"/>
</dbReference>
<reference evidence="10" key="1">
    <citation type="journal article" date="2020" name="Ecol. Evol.">
        <title>Genome structure and content of the rice root-knot nematode (Meloidogyne graminicola).</title>
        <authorList>
            <person name="Phan N.T."/>
            <person name="Danchin E.G.J."/>
            <person name="Klopp C."/>
            <person name="Perfus-Barbeoch L."/>
            <person name="Kozlowski D.K."/>
            <person name="Koutsovoulos G.D."/>
            <person name="Lopez-Roques C."/>
            <person name="Bouchez O."/>
            <person name="Zahm M."/>
            <person name="Besnard G."/>
            <person name="Bellafiore S."/>
        </authorList>
    </citation>
    <scope>NUCLEOTIDE SEQUENCE</scope>
    <source>
        <strain evidence="10">VN-18</strain>
    </source>
</reference>
<keyword evidence="3 8" id="KW-0217">Developmental protein</keyword>
<dbReference type="Proteomes" id="UP000605970">
    <property type="component" value="Unassembled WGS sequence"/>
</dbReference>
<comment type="subcellular location">
    <subcellularLocation>
        <location evidence="1 8">Secreted</location>
        <location evidence="1 8">Extracellular space</location>
        <location evidence="1 8">Extracellular matrix</location>
    </subcellularLocation>
</comment>
<keyword evidence="5" id="KW-0272">Extracellular matrix</keyword>
<keyword evidence="4" id="KW-0964">Secreted</keyword>
<dbReference type="InterPro" id="IPR043158">
    <property type="entry name" value="Wnt_C"/>
</dbReference>
<evidence type="ECO:0000313" key="10">
    <source>
        <dbReference type="EMBL" id="KAF7637157.1"/>
    </source>
</evidence>
<evidence type="ECO:0000256" key="3">
    <source>
        <dbReference type="ARBA" id="ARBA00022473"/>
    </source>
</evidence>
<keyword evidence="11" id="KW-1185">Reference proteome</keyword>
<keyword evidence="9" id="KW-1133">Transmembrane helix</keyword>
<gene>
    <name evidence="10" type="ORF">Mgra_00003328</name>
</gene>
<comment type="caution">
    <text evidence="10">The sequence shown here is derived from an EMBL/GenBank/DDBJ whole genome shotgun (WGS) entry which is preliminary data.</text>
</comment>
<feature type="transmembrane region" description="Helical" evidence="9">
    <location>
        <begin position="6"/>
        <end position="24"/>
    </location>
</feature>
<evidence type="ECO:0000256" key="1">
    <source>
        <dbReference type="ARBA" id="ARBA00004498"/>
    </source>
</evidence>
<evidence type="ECO:0000256" key="9">
    <source>
        <dbReference type="SAM" id="Phobius"/>
    </source>
</evidence>
<proteinExistence type="inferred from homology"/>
<dbReference type="AlphaFoldDB" id="A0A8S9ZVI7"/>
<comment type="similarity">
    <text evidence="2 8">Belongs to the Wnt family.</text>
</comment>